<comment type="subcellular location">
    <subcellularLocation>
        <location evidence="1">Secreted</location>
    </subcellularLocation>
</comment>
<comment type="caution">
    <text evidence="9">The sequence shown here is derived from an EMBL/GenBank/DDBJ whole genome shotgun (WGS) entry which is preliminary data.</text>
</comment>
<keyword evidence="4" id="KW-0175">Coiled coil</keyword>
<protein>
    <recommendedName>
        <fullName evidence="8">Fibrinogen C-terminal domain-containing protein</fullName>
    </recommendedName>
</protein>
<evidence type="ECO:0000256" key="3">
    <source>
        <dbReference type="ARBA" id="ARBA00022729"/>
    </source>
</evidence>
<evidence type="ECO:0000256" key="1">
    <source>
        <dbReference type="ARBA" id="ARBA00004613"/>
    </source>
</evidence>
<sequence length="182" mass="20890">MLRRASFRFRNFVKNAAFGILYSRDTNPRREPKRTMFPRITSVLKSNILLLSLLLGMSQVSGNENINCDHGDKFMSYLDVAEDMISKVKLHFQIHSAISKNSRPMDCADLLSNGNNKSGIYTIWPRSRVTEDKSLDVYCDMDTHGGGWTVRKTDFFFTLLFNLTLRVFGGFVMTFSLVVKLR</sequence>
<dbReference type="PANTHER" id="PTHR47221:SF6">
    <property type="entry name" value="FIBRINOGEN ALPHA CHAIN"/>
    <property type="match status" value="1"/>
</dbReference>
<dbReference type="GO" id="GO:0034116">
    <property type="term" value="P:positive regulation of heterotypic cell-cell adhesion"/>
    <property type="evidence" value="ECO:0007669"/>
    <property type="project" value="TreeGrafter"/>
</dbReference>
<dbReference type="GO" id="GO:0005201">
    <property type="term" value="F:extracellular matrix structural constituent"/>
    <property type="evidence" value="ECO:0007669"/>
    <property type="project" value="TreeGrafter"/>
</dbReference>
<dbReference type="PANTHER" id="PTHR47221">
    <property type="entry name" value="FIBRINOGEN ALPHA CHAIN"/>
    <property type="match status" value="1"/>
</dbReference>
<dbReference type="OrthoDB" id="10072423at2759"/>
<keyword evidence="7" id="KW-0812">Transmembrane</keyword>
<evidence type="ECO:0000259" key="8">
    <source>
        <dbReference type="PROSITE" id="PS51406"/>
    </source>
</evidence>
<accession>A0A4Y2TUT1</accession>
<dbReference type="SUPFAM" id="SSF56496">
    <property type="entry name" value="Fibrinogen C-terminal domain-like"/>
    <property type="match status" value="1"/>
</dbReference>
<feature type="domain" description="Fibrinogen C-terminal" evidence="8">
    <location>
        <begin position="98"/>
        <end position="150"/>
    </location>
</feature>
<evidence type="ECO:0000256" key="7">
    <source>
        <dbReference type="SAM" id="Phobius"/>
    </source>
</evidence>
<evidence type="ECO:0000256" key="6">
    <source>
        <dbReference type="ARBA" id="ARBA00023180"/>
    </source>
</evidence>
<keyword evidence="7" id="KW-1133">Transmembrane helix</keyword>
<dbReference type="InterPro" id="IPR002181">
    <property type="entry name" value="Fibrinogen_a/b/g_C_dom"/>
</dbReference>
<dbReference type="AlphaFoldDB" id="A0A4Y2TUT1"/>
<evidence type="ECO:0000256" key="4">
    <source>
        <dbReference type="ARBA" id="ARBA00023054"/>
    </source>
</evidence>
<reference evidence="9 10" key="1">
    <citation type="journal article" date="2019" name="Sci. Rep.">
        <title>Orb-weaving spider Araneus ventricosus genome elucidates the spidroin gene catalogue.</title>
        <authorList>
            <person name="Kono N."/>
            <person name="Nakamura H."/>
            <person name="Ohtoshi R."/>
            <person name="Moran D.A.P."/>
            <person name="Shinohara A."/>
            <person name="Yoshida Y."/>
            <person name="Fujiwara M."/>
            <person name="Mori M."/>
            <person name="Tomita M."/>
            <person name="Arakawa K."/>
        </authorList>
    </citation>
    <scope>NUCLEOTIDE SEQUENCE [LARGE SCALE GENOMIC DNA]</scope>
</reference>
<dbReference type="PROSITE" id="PS51406">
    <property type="entry name" value="FIBRINOGEN_C_2"/>
    <property type="match status" value="1"/>
</dbReference>
<evidence type="ECO:0000313" key="9">
    <source>
        <dbReference type="EMBL" id="GBO03190.1"/>
    </source>
</evidence>
<keyword evidence="10" id="KW-1185">Reference proteome</keyword>
<dbReference type="EMBL" id="BGPR01030580">
    <property type="protein sequence ID" value="GBO03190.1"/>
    <property type="molecule type" value="Genomic_DNA"/>
</dbReference>
<feature type="transmembrane region" description="Helical" evidence="7">
    <location>
        <begin position="155"/>
        <end position="179"/>
    </location>
</feature>
<name>A0A4Y2TUT1_ARAVE</name>
<dbReference type="GO" id="GO:0005577">
    <property type="term" value="C:fibrinogen complex"/>
    <property type="evidence" value="ECO:0007669"/>
    <property type="project" value="TreeGrafter"/>
</dbReference>
<dbReference type="InterPro" id="IPR036056">
    <property type="entry name" value="Fibrinogen-like_C"/>
</dbReference>
<evidence type="ECO:0000313" key="10">
    <source>
        <dbReference type="Proteomes" id="UP000499080"/>
    </source>
</evidence>
<evidence type="ECO:0000256" key="5">
    <source>
        <dbReference type="ARBA" id="ARBA00023157"/>
    </source>
</evidence>
<dbReference type="GO" id="GO:0030674">
    <property type="term" value="F:protein-macromolecule adaptor activity"/>
    <property type="evidence" value="ECO:0007669"/>
    <property type="project" value="TreeGrafter"/>
</dbReference>
<keyword evidence="7" id="KW-0472">Membrane</keyword>
<dbReference type="InterPro" id="IPR014716">
    <property type="entry name" value="Fibrinogen_a/b/g_C_1"/>
</dbReference>
<dbReference type="InterPro" id="IPR037579">
    <property type="entry name" value="FIB_ANG-like"/>
</dbReference>
<keyword evidence="5" id="KW-1015">Disulfide bond</keyword>
<keyword evidence="3" id="KW-0732">Signal</keyword>
<gene>
    <name evidence="9" type="ORF">AVEN_168136_1</name>
</gene>
<keyword evidence="6" id="KW-0325">Glycoprotein</keyword>
<evidence type="ECO:0000256" key="2">
    <source>
        <dbReference type="ARBA" id="ARBA00022525"/>
    </source>
</evidence>
<dbReference type="Proteomes" id="UP000499080">
    <property type="component" value="Unassembled WGS sequence"/>
</dbReference>
<keyword evidence="2" id="KW-0964">Secreted</keyword>
<proteinExistence type="predicted"/>
<dbReference type="NCBIfam" id="NF040941">
    <property type="entry name" value="GGGWT_bact"/>
    <property type="match status" value="1"/>
</dbReference>
<dbReference type="Pfam" id="PF00147">
    <property type="entry name" value="Fibrinogen_C"/>
    <property type="match status" value="1"/>
</dbReference>
<dbReference type="Gene3D" id="3.90.215.10">
    <property type="entry name" value="Gamma Fibrinogen, chain A, domain 1"/>
    <property type="match status" value="1"/>
</dbReference>
<organism evidence="9 10">
    <name type="scientific">Araneus ventricosus</name>
    <name type="common">Orbweaver spider</name>
    <name type="synonym">Epeira ventricosa</name>
    <dbReference type="NCBI Taxonomy" id="182803"/>
    <lineage>
        <taxon>Eukaryota</taxon>
        <taxon>Metazoa</taxon>
        <taxon>Ecdysozoa</taxon>
        <taxon>Arthropoda</taxon>
        <taxon>Chelicerata</taxon>
        <taxon>Arachnida</taxon>
        <taxon>Araneae</taxon>
        <taxon>Araneomorphae</taxon>
        <taxon>Entelegynae</taxon>
        <taxon>Araneoidea</taxon>
        <taxon>Araneidae</taxon>
        <taxon>Araneus</taxon>
    </lineage>
</organism>